<dbReference type="PANTHER" id="PTHR24123">
    <property type="entry name" value="ANKYRIN REPEAT-CONTAINING"/>
    <property type="match status" value="1"/>
</dbReference>
<dbReference type="InterPro" id="IPR002110">
    <property type="entry name" value="Ankyrin_rpt"/>
</dbReference>
<proteinExistence type="predicted"/>
<organism evidence="4 5">
    <name type="scientific">Orbilia brochopaga</name>
    <dbReference type="NCBI Taxonomy" id="3140254"/>
    <lineage>
        <taxon>Eukaryota</taxon>
        <taxon>Fungi</taxon>
        <taxon>Dikarya</taxon>
        <taxon>Ascomycota</taxon>
        <taxon>Pezizomycotina</taxon>
        <taxon>Orbiliomycetes</taxon>
        <taxon>Orbiliales</taxon>
        <taxon>Orbiliaceae</taxon>
        <taxon>Orbilia</taxon>
    </lineage>
</organism>
<name>A0AAV9V1N9_9PEZI</name>
<feature type="repeat" description="ANK" evidence="3">
    <location>
        <begin position="186"/>
        <end position="214"/>
    </location>
</feature>
<keyword evidence="1" id="KW-0677">Repeat</keyword>
<dbReference type="PROSITE" id="PS50297">
    <property type="entry name" value="ANK_REP_REGION"/>
    <property type="match status" value="5"/>
</dbReference>
<dbReference type="Pfam" id="PF12796">
    <property type="entry name" value="Ank_2"/>
    <property type="match status" value="2"/>
</dbReference>
<evidence type="ECO:0000256" key="1">
    <source>
        <dbReference type="ARBA" id="ARBA00022737"/>
    </source>
</evidence>
<comment type="caution">
    <text evidence="4">The sequence shown here is derived from an EMBL/GenBank/DDBJ whole genome shotgun (WGS) entry which is preliminary data.</text>
</comment>
<dbReference type="AlphaFoldDB" id="A0AAV9V1N9"/>
<dbReference type="SMART" id="SM00248">
    <property type="entry name" value="ANK"/>
    <property type="match status" value="8"/>
</dbReference>
<evidence type="ECO:0000256" key="3">
    <source>
        <dbReference type="PROSITE-ProRule" id="PRU00023"/>
    </source>
</evidence>
<feature type="repeat" description="ANK" evidence="3">
    <location>
        <begin position="52"/>
        <end position="80"/>
    </location>
</feature>
<dbReference type="InterPro" id="IPR051165">
    <property type="entry name" value="Multifunctional_ANK_Repeat"/>
</dbReference>
<protein>
    <submittedName>
        <fullName evidence="4">Uncharacterized protein</fullName>
    </submittedName>
</protein>
<gene>
    <name evidence="4" type="ORF">TWF696_006118</name>
</gene>
<dbReference type="InterPro" id="IPR036770">
    <property type="entry name" value="Ankyrin_rpt-contain_sf"/>
</dbReference>
<keyword evidence="2 3" id="KW-0040">ANK repeat</keyword>
<evidence type="ECO:0000313" key="5">
    <source>
        <dbReference type="Proteomes" id="UP001375240"/>
    </source>
</evidence>
<evidence type="ECO:0000313" key="4">
    <source>
        <dbReference type="EMBL" id="KAK6349855.1"/>
    </source>
</evidence>
<dbReference type="SUPFAM" id="SSF48403">
    <property type="entry name" value="Ankyrin repeat"/>
    <property type="match status" value="1"/>
</dbReference>
<evidence type="ECO:0000256" key="2">
    <source>
        <dbReference type="ARBA" id="ARBA00023043"/>
    </source>
</evidence>
<dbReference type="Pfam" id="PF00023">
    <property type="entry name" value="Ank"/>
    <property type="match status" value="1"/>
</dbReference>
<dbReference type="PANTHER" id="PTHR24123:SF138">
    <property type="entry name" value="NACHT DOMAIN-CONTAINING PROTEIN"/>
    <property type="match status" value="1"/>
</dbReference>
<dbReference type="PROSITE" id="PS50088">
    <property type="entry name" value="ANK_REPEAT"/>
    <property type="match status" value="5"/>
</dbReference>
<dbReference type="Gene3D" id="1.25.40.20">
    <property type="entry name" value="Ankyrin repeat-containing domain"/>
    <property type="match status" value="1"/>
</dbReference>
<dbReference type="Proteomes" id="UP001375240">
    <property type="component" value="Unassembled WGS sequence"/>
</dbReference>
<feature type="repeat" description="ANK" evidence="3">
    <location>
        <begin position="220"/>
        <end position="253"/>
    </location>
</feature>
<dbReference type="EMBL" id="JAVHNQ010000004">
    <property type="protein sequence ID" value="KAK6349855.1"/>
    <property type="molecule type" value="Genomic_DNA"/>
</dbReference>
<feature type="repeat" description="ANK" evidence="3">
    <location>
        <begin position="119"/>
        <end position="151"/>
    </location>
</feature>
<keyword evidence="5" id="KW-1185">Reference proteome</keyword>
<sequence>MLRQLLDLGADPKVGGSVCLVRAAAAGDNDAASTFISRGADPVCQEGVPGKALQLAARNGHIKTCELLLKHGADVNAFGGQYGNALMATLKSYKDNMVTPMVKFLLRQGASVNSPPCEEGASALQLAISGGFNDLANVLLAEGADVHAYHPIHGTALAVAAQEESALPILKRLLEKGADTSLYGERCGTPLQEAARHHNNMAIELLLDYGANVNQIFVGHGGSALAAACRDDRGMPTIKLLLDRGADINLRGGKYETPLQYAAKEGYLEVVKFLVANGADPSIEGGKYGTAMRAAKAKNMYPVVNFLKRCMNEKKEGSQPVFDTAGSTV</sequence>
<reference evidence="4 5" key="1">
    <citation type="submission" date="2019-10" db="EMBL/GenBank/DDBJ databases">
        <authorList>
            <person name="Palmer J.M."/>
        </authorList>
    </citation>
    <scope>NUCLEOTIDE SEQUENCE [LARGE SCALE GENOMIC DNA]</scope>
    <source>
        <strain evidence="4 5">TWF696</strain>
    </source>
</reference>
<feature type="repeat" description="ANK" evidence="3">
    <location>
        <begin position="254"/>
        <end position="286"/>
    </location>
</feature>
<accession>A0AAV9V1N9</accession>